<evidence type="ECO:0000256" key="2">
    <source>
        <dbReference type="ARBA" id="ARBA00022448"/>
    </source>
</evidence>
<comment type="similarity">
    <text evidence="8">Belongs to the NhaC Na(+)/H(+) (TC 2.A.35) antiporter family.</text>
</comment>
<dbReference type="EMBL" id="CP096973">
    <property type="protein sequence ID" value="UYO73323.1"/>
    <property type="molecule type" value="Genomic_DNA"/>
</dbReference>
<feature type="transmembrane region" description="Helical" evidence="9">
    <location>
        <begin position="49"/>
        <end position="68"/>
    </location>
</feature>
<reference evidence="11" key="1">
    <citation type="submission" date="2022-05" db="EMBL/GenBank/DDBJ databases">
        <title>Complete sequence of a novel PHA-producing Halomonas strain.</title>
        <authorList>
            <person name="Zheng Z."/>
        </authorList>
    </citation>
    <scope>NUCLEOTIDE SEQUENCE</scope>
    <source>
        <strain evidence="11">ZZQ-149</strain>
    </source>
</reference>
<dbReference type="Proteomes" id="UP001164935">
    <property type="component" value="Chromosome"/>
</dbReference>
<dbReference type="PANTHER" id="PTHR33451:SF3">
    <property type="entry name" value="MALATE-2H(+)_NA(+)-LACTATE ANTIPORTER"/>
    <property type="match status" value="1"/>
</dbReference>
<evidence type="ECO:0000256" key="1">
    <source>
        <dbReference type="ARBA" id="ARBA00004651"/>
    </source>
</evidence>
<feature type="domain" description="Na+/H+ antiporter NhaC-like C-terminal" evidence="10">
    <location>
        <begin position="197"/>
        <end position="490"/>
    </location>
</feature>
<gene>
    <name evidence="11" type="primary">nhaC</name>
    <name evidence="11" type="ORF">M0220_10480</name>
</gene>
<proteinExistence type="inferred from homology"/>
<dbReference type="KEGG" id="hqn:M0220_10480"/>
<keyword evidence="12" id="KW-1185">Reference proteome</keyword>
<evidence type="ECO:0000256" key="4">
    <source>
        <dbReference type="ARBA" id="ARBA00022475"/>
    </source>
</evidence>
<feature type="transmembrane region" description="Helical" evidence="9">
    <location>
        <begin position="349"/>
        <end position="373"/>
    </location>
</feature>
<feature type="transmembrane region" description="Helical" evidence="9">
    <location>
        <begin position="271"/>
        <end position="290"/>
    </location>
</feature>
<feature type="transmembrane region" description="Helical" evidence="9">
    <location>
        <begin position="472"/>
        <end position="494"/>
    </location>
</feature>
<feature type="transmembrane region" description="Helical" evidence="9">
    <location>
        <begin position="228"/>
        <end position="251"/>
    </location>
</feature>
<evidence type="ECO:0000256" key="3">
    <source>
        <dbReference type="ARBA" id="ARBA00022449"/>
    </source>
</evidence>
<dbReference type="AlphaFoldDB" id="A0AA46TMX3"/>
<evidence type="ECO:0000256" key="5">
    <source>
        <dbReference type="ARBA" id="ARBA00022692"/>
    </source>
</evidence>
<evidence type="ECO:0000259" key="10">
    <source>
        <dbReference type="Pfam" id="PF03553"/>
    </source>
</evidence>
<evidence type="ECO:0000313" key="12">
    <source>
        <dbReference type="Proteomes" id="UP001164935"/>
    </source>
</evidence>
<dbReference type="InterPro" id="IPR018461">
    <property type="entry name" value="Na/H_Antiport_NhaC-like_C"/>
</dbReference>
<organism evidence="11 12">
    <name type="scientific">Halomonas qinghailakensis</name>
    <dbReference type="NCBI Taxonomy" id="2937790"/>
    <lineage>
        <taxon>Bacteria</taxon>
        <taxon>Pseudomonadati</taxon>
        <taxon>Pseudomonadota</taxon>
        <taxon>Gammaproteobacteria</taxon>
        <taxon>Oceanospirillales</taxon>
        <taxon>Halomonadaceae</taxon>
        <taxon>Halomonas</taxon>
    </lineage>
</organism>
<evidence type="ECO:0000313" key="11">
    <source>
        <dbReference type="EMBL" id="UYO73323.1"/>
    </source>
</evidence>
<feature type="transmembrane region" description="Helical" evidence="9">
    <location>
        <begin position="146"/>
        <end position="167"/>
    </location>
</feature>
<keyword evidence="4" id="KW-1003">Cell membrane</keyword>
<keyword evidence="3" id="KW-0050">Antiport</keyword>
<name>A0AA46TMX3_9GAMM</name>
<accession>A0AA46TMX3</accession>
<protein>
    <submittedName>
        <fullName evidence="11">Na+/H+ antiporter NhaC</fullName>
    </submittedName>
</protein>
<keyword evidence="7 9" id="KW-0472">Membrane</keyword>
<dbReference type="GO" id="GO:0005886">
    <property type="term" value="C:plasma membrane"/>
    <property type="evidence" value="ECO:0007669"/>
    <property type="project" value="UniProtKB-SubCell"/>
</dbReference>
<dbReference type="InterPro" id="IPR004770">
    <property type="entry name" value="Na/H_antiport_NhaC"/>
</dbReference>
<evidence type="ECO:0000256" key="8">
    <source>
        <dbReference type="ARBA" id="ARBA00038435"/>
    </source>
</evidence>
<dbReference type="NCBIfam" id="TIGR00931">
    <property type="entry name" value="antiport_nhaC"/>
    <property type="match status" value="1"/>
</dbReference>
<keyword evidence="5 9" id="KW-0812">Transmembrane</keyword>
<feature type="transmembrane region" description="Helical" evidence="9">
    <location>
        <begin position="104"/>
        <end position="126"/>
    </location>
</feature>
<sequence length="513" mass="54262">MVLADLQNGFLRGYIATNTNNKQMLSEDIMSTDTTAKDDQETPRPSLKATMIPIVFMAASLGVFIGYFETDPHLPLFLSAIVATVVAIATGSRWKQLEAGIMRSIGLTTQAIVILIIIGTIIGYWIAGGIVPTMIYYGLSILAPDYFLVAACLICCLVSLAGGNAWTAAGTIGIALMGVGEGLGLNPAMVAGAVISGVYFGDKISPLSETTNMAPGVVGVDLFEHIRYMLYTTVPALAVALVLYTIIGLNMTPSGDGATQVAELQQSLNELFIISPWLLLVPAAVIVMMIKKVPAIPALSVGSLMGIVCAIVVQDVPLGDSFTIFVEGYAVDTGNVTVDELLTNGGVSAMMWTVSLIIIAMSFGGILESAGFFRTIVESLLKLAKTTGSLIATTVATSMAANVVGCDQYLSIILPARMYANEYRRRSLKLKNLSRTVEDAGTMTSPLVPWNTCGAFMFATLGVSAFSYAPYAFLALLSPMFALLYGFTGFRIAYEDDPQTVGNDEGLAGARSA</sequence>
<keyword evidence="6 9" id="KW-1133">Transmembrane helix</keyword>
<dbReference type="InterPro" id="IPR052180">
    <property type="entry name" value="NhaC_Na-H+_Antiporter"/>
</dbReference>
<keyword evidence="2" id="KW-0813">Transport</keyword>
<evidence type="ECO:0000256" key="6">
    <source>
        <dbReference type="ARBA" id="ARBA00022989"/>
    </source>
</evidence>
<dbReference type="PANTHER" id="PTHR33451">
    <property type="entry name" value="MALATE-2H(+)/NA(+)-LACTATE ANTIPORTER"/>
    <property type="match status" value="1"/>
</dbReference>
<feature type="transmembrane region" description="Helical" evidence="9">
    <location>
        <begin position="74"/>
        <end position="92"/>
    </location>
</feature>
<evidence type="ECO:0000256" key="9">
    <source>
        <dbReference type="SAM" id="Phobius"/>
    </source>
</evidence>
<dbReference type="Pfam" id="PF03553">
    <property type="entry name" value="Na_H_antiporter"/>
    <property type="match status" value="1"/>
</dbReference>
<dbReference type="RefSeq" id="WP_264017602.1">
    <property type="nucleotide sequence ID" value="NZ_CP096973.1"/>
</dbReference>
<comment type="subcellular location">
    <subcellularLocation>
        <location evidence="1">Cell membrane</location>
        <topology evidence="1">Multi-pass membrane protein</topology>
    </subcellularLocation>
</comment>
<dbReference type="GO" id="GO:0015297">
    <property type="term" value="F:antiporter activity"/>
    <property type="evidence" value="ECO:0007669"/>
    <property type="project" value="UniProtKB-KW"/>
</dbReference>
<evidence type="ECO:0000256" key="7">
    <source>
        <dbReference type="ARBA" id="ARBA00023136"/>
    </source>
</evidence>